<dbReference type="PhylomeDB" id="A0A0G4EIA3"/>
<name>A0A0G4EIA3_VITBC</name>
<dbReference type="VEuPathDB" id="CryptoDB:Vbra_3786"/>
<sequence>MKIWYTLARGSPFLSFEMKIWYIIAAALLLVVKGRGQEVTLRENITADTTWTADNVYVLAEQVFVKESATLTIEAGVIIRANRLGSRGYAPALIIEPGGKIRAMGTVSDPITFTSNQEESVLPARGLWGGLIILGRAPTNMGDRDVIEGVPNVRFGGDDPSDSSGELHYVRVWYGGAELGEGNEINGITFGGVGSGTKVDHIEVAYNLDDGLEFFGGTVDFKYASVLCVGDDGIDTDEGYQGRGQFILVVLCKDGKTGSQVLIDHAFEMDNNDEIGYAAQPRTHPIISHATLLGPGSAEAECERNVKHRRMIHFREGIGGQFLNTIIQDSPAAVYFEHFEASGAANFTQESPQSYSVRHPDYLYFSPLNVMWRIDSPIYEDGDYTPQPTYLSEDPQLANADPCIDGREDARGGGFDPRPRVGGAAYRNIDRTLPNDGFFDIVDYKGAFGQELWLRGWSWWDEMGKLPKIEDDVEQEVAAREADATADATHRGALSTAAIMAGVLALLLVR</sequence>
<organism evidence="1 2">
    <name type="scientific">Vitrella brassicaformis (strain CCMP3155)</name>
    <dbReference type="NCBI Taxonomy" id="1169540"/>
    <lineage>
        <taxon>Eukaryota</taxon>
        <taxon>Sar</taxon>
        <taxon>Alveolata</taxon>
        <taxon>Colpodellida</taxon>
        <taxon>Vitrellaceae</taxon>
        <taxon>Vitrella</taxon>
    </lineage>
</organism>
<accession>A0A0G4EIA3</accession>
<gene>
    <name evidence="1" type="ORF">Vbra_3786</name>
</gene>
<reference evidence="1 2" key="1">
    <citation type="submission" date="2014-11" db="EMBL/GenBank/DDBJ databases">
        <authorList>
            <person name="Zhu J."/>
            <person name="Qi W."/>
            <person name="Song R."/>
        </authorList>
    </citation>
    <scope>NUCLEOTIDE SEQUENCE [LARGE SCALE GENOMIC DNA]</scope>
</reference>
<dbReference type="Proteomes" id="UP000041254">
    <property type="component" value="Unassembled WGS sequence"/>
</dbReference>
<keyword evidence="2" id="KW-1185">Reference proteome</keyword>
<proteinExistence type="predicted"/>
<dbReference type="PANTHER" id="PTHR41339:SF1">
    <property type="entry name" value="SECRETED PROTEIN"/>
    <property type="match status" value="1"/>
</dbReference>
<dbReference type="OrthoDB" id="428748at2759"/>
<protein>
    <submittedName>
        <fullName evidence="1">Uncharacterized protein</fullName>
    </submittedName>
</protein>
<dbReference type="PANTHER" id="PTHR41339">
    <property type="entry name" value="LIPL48"/>
    <property type="match status" value="1"/>
</dbReference>
<dbReference type="AlphaFoldDB" id="A0A0G4EIA3"/>
<dbReference type="InParanoid" id="A0A0G4EIA3"/>
<evidence type="ECO:0000313" key="2">
    <source>
        <dbReference type="Proteomes" id="UP000041254"/>
    </source>
</evidence>
<dbReference type="EMBL" id="CDMY01000236">
    <property type="protein sequence ID" value="CEL95733.1"/>
    <property type="molecule type" value="Genomic_DNA"/>
</dbReference>
<evidence type="ECO:0000313" key="1">
    <source>
        <dbReference type="EMBL" id="CEL95733.1"/>
    </source>
</evidence>